<organism evidence="2 3">
    <name type="scientific">Reticulomyxa filosa</name>
    <dbReference type="NCBI Taxonomy" id="46433"/>
    <lineage>
        <taxon>Eukaryota</taxon>
        <taxon>Sar</taxon>
        <taxon>Rhizaria</taxon>
        <taxon>Retaria</taxon>
        <taxon>Foraminifera</taxon>
        <taxon>Monothalamids</taxon>
        <taxon>Reticulomyxidae</taxon>
        <taxon>Reticulomyxa</taxon>
    </lineage>
</organism>
<protein>
    <recommendedName>
        <fullName evidence="4">Fatty acid desaturase domain-containing protein</fullName>
    </recommendedName>
</protein>
<keyword evidence="1" id="KW-0812">Transmembrane</keyword>
<name>X6NB87_RETFI</name>
<keyword evidence="3" id="KW-1185">Reference proteome</keyword>
<evidence type="ECO:0000313" key="3">
    <source>
        <dbReference type="Proteomes" id="UP000023152"/>
    </source>
</evidence>
<reference evidence="2 3" key="1">
    <citation type="journal article" date="2013" name="Curr. Biol.">
        <title>The Genome of the Foraminiferan Reticulomyxa filosa.</title>
        <authorList>
            <person name="Glockner G."/>
            <person name="Hulsmann N."/>
            <person name="Schleicher M."/>
            <person name="Noegel A.A."/>
            <person name="Eichinger L."/>
            <person name="Gallinger C."/>
            <person name="Pawlowski J."/>
            <person name="Sierra R."/>
            <person name="Euteneuer U."/>
            <person name="Pillet L."/>
            <person name="Moustafa A."/>
            <person name="Platzer M."/>
            <person name="Groth M."/>
            <person name="Szafranski K."/>
            <person name="Schliwa M."/>
        </authorList>
    </citation>
    <scope>NUCLEOTIDE SEQUENCE [LARGE SCALE GENOMIC DNA]</scope>
</reference>
<gene>
    <name evidence="2" type="ORF">RFI_13906</name>
</gene>
<comment type="caution">
    <text evidence="2">The sequence shown here is derived from an EMBL/GenBank/DDBJ whole genome shotgun (WGS) entry which is preliminary data.</text>
</comment>
<feature type="non-terminal residue" evidence="2">
    <location>
        <position position="1"/>
    </location>
</feature>
<accession>X6NB87</accession>
<dbReference type="PANTHER" id="PTHR36459:SF1">
    <property type="entry name" value="FATTY ACID DESATURASE DOMAIN-CONTAINING PROTEIN-RELATED"/>
    <property type="match status" value="1"/>
</dbReference>
<dbReference type="AlphaFoldDB" id="X6NB87"/>
<feature type="transmembrane region" description="Helical" evidence="1">
    <location>
        <begin position="147"/>
        <end position="167"/>
    </location>
</feature>
<dbReference type="OrthoDB" id="1470350at2759"/>
<dbReference type="PANTHER" id="PTHR36459">
    <property type="entry name" value="ORF"/>
    <property type="match status" value="1"/>
</dbReference>
<evidence type="ECO:0000256" key="1">
    <source>
        <dbReference type="SAM" id="Phobius"/>
    </source>
</evidence>
<evidence type="ECO:0000313" key="2">
    <source>
        <dbReference type="EMBL" id="ETO23276.1"/>
    </source>
</evidence>
<dbReference type="EMBL" id="ASPP01010071">
    <property type="protein sequence ID" value="ETO23276.1"/>
    <property type="molecule type" value="Genomic_DNA"/>
</dbReference>
<keyword evidence="1" id="KW-1133">Transmembrane helix</keyword>
<feature type="transmembrane region" description="Helical" evidence="1">
    <location>
        <begin position="173"/>
        <end position="193"/>
    </location>
</feature>
<evidence type="ECO:0008006" key="4">
    <source>
        <dbReference type="Google" id="ProtNLM"/>
    </source>
</evidence>
<keyword evidence="1" id="KW-0472">Membrane</keyword>
<proteinExistence type="predicted"/>
<sequence length="272" mass="32180">RNKLNKHQACYKKISTIQNKFLQKKQTNTTQKKREHKKKLTGKAPKYLASHKKLACSQTFFKINRICLQIWYIFVFILYKTEFQNVEPAELSSVNNIMSTTPKNKRYEQLAFQLAAKDAKATRNEYFFEAPKWLSDMLQVKTKDLPLFYCHFNVLVLGLLNFLLLPWLYTSPWYVLAIISGIRIAMFGGRFILALHFSTHVPIIQPVWLNNILLEYVLSPMMGIPCGCYKNHHVVMHHKEDNIHPLDLSSTMPYRRDNFLHFLFYWLRFEIA</sequence>
<feature type="non-terminal residue" evidence="2">
    <location>
        <position position="272"/>
    </location>
</feature>
<dbReference type="Proteomes" id="UP000023152">
    <property type="component" value="Unassembled WGS sequence"/>
</dbReference>